<dbReference type="InterPro" id="IPR011991">
    <property type="entry name" value="ArsR-like_HTH"/>
</dbReference>
<evidence type="ECO:0000313" key="3">
    <source>
        <dbReference type="EMBL" id="ANJ28093.1"/>
    </source>
</evidence>
<reference evidence="3 4" key="1">
    <citation type="journal article" date="2016" name="Int. J. Syst. Evol. Microbiol.">
        <title>Agromyces aureus sp. nov., isolated from the rhizosphere of Salix caprea L. grown in a heavy-metal-contaminated soil.</title>
        <authorList>
            <person name="Corretto E."/>
            <person name="Antonielli L."/>
            <person name="Sessitsch A."/>
            <person name="Compant S."/>
            <person name="Gorfer M."/>
            <person name="Kuffner M."/>
            <person name="Brader G."/>
        </authorList>
    </citation>
    <scope>NUCLEOTIDE SEQUENCE [LARGE SCALE GENOMIC DNA]</scope>
    <source>
        <strain evidence="3 4">AR33</strain>
    </source>
</reference>
<dbReference type="InterPro" id="IPR005471">
    <property type="entry name" value="Tscrpt_reg_IclR_N"/>
</dbReference>
<dbReference type="OrthoDB" id="3826063at2"/>
<dbReference type="RefSeq" id="WP_067879538.1">
    <property type="nucleotide sequence ID" value="NZ_CP013979.1"/>
</dbReference>
<dbReference type="GO" id="GO:0003677">
    <property type="term" value="F:DNA binding"/>
    <property type="evidence" value="ECO:0007669"/>
    <property type="project" value="InterPro"/>
</dbReference>
<reference evidence="4" key="2">
    <citation type="submission" date="2016-01" db="EMBL/GenBank/DDBJ databases">
        <title>Complete genome sequence of Agromyces aureus AR33T and comparison with related organisms.</title>
        <authorList>
            <person name="Corretto E."/>
            <person name="Antonielli L."/>
            <person name="Sessitsch A."/>
            <person name="Brader G."/>
        </authorList>
    </citation>
    <scope>NUCLEOTIDE SEQUENCE [LARGE SCALE GENOMIC DNA]</scope>
    <source>
        <strain evidence="4">AR33</strain>
    </source>
</reference>
<feature type="domain" description="Polymerase nucleotidyl transferase" evidence="1">
    <location>
        <begin position="101"/>
        <end position="134"/>
    </location>
</feature>
<evidence type="ECO:0000259" key="2">
    <source>
        <dbReference type="Pfam" id="PF09339"/>
    </source>
</evidence>
<dbReference type="EMBL" id="CP013979">
    <property type="protein sequence ID" value="ANJ28093.1"/>
    <property type="molecule type" value="Genomic_DNA"/>
</dbReference>
<dbReference type="AlphaFoldDB" id="A0A191WIU3"/>
<protein>
    <recommendedName>
        <fullName evidence="5">HTH arsR-type domain-containing protein</fullName>
    </recommendedName>
</protein>
<evidence type="ECO:0008006" key="5">
    <source>
        <dbReference type="Google" id="ProtNLM"/>
    </source>
</evidence>
<gene>
    <name evidence="3" type="ORF">ATC03_16615</name>
</gene>
<dbReference type="Pfam" id="PF01909">
    <property type="entry name" value="NTP_transf_2"/>
    <property type="match status" value="1"/>
</dbReference>
<dbReference type="InterPro" id="IPR036388">
    <property type="entry name" value="WH-like_DNA-bd_sf"/>
</dbReference>
<dbReference type="CDD" id="cd05403">
    <property type="entry name" value="NT_KNTase_like"/>
    <property type="match status" value="1"/>
</dbReference>
<evidence type="ECO:0000259" key="1">
    <source>
        <dbReference type="Pfam" id="PF01909"/>
    </source>
</evidence>
<dbReference type="InterPro" id="IPR002934">
    <property type="entry name" value="Polymerase_NTP_transf_dom"/>
</dbReference>
<dbReference type="SUPFAM" id="SSF46785">
    <property type="entry name" value="Winged helix' DNA-binding domain"/>
    <property type="match status" value="1"/>
</dbReference>
<feature type="domain" description="HTH iclR-type" evidence="2">
    <location>
        <begin position="17"/>
        <end position="60"/>
    </location>
</feature>
<dbReference type="Gene3D" id="3.30.460.10">
    <property type="entry name" value="Beta Polymerase, domain 2"/>
    <property type="match status" value="1"/>
</dbReference>
<dbReference type="KEGG" id="agy:ATC03_16615"/>
<sequence length="205" mass="21790">MDLSHPAADLLGPGPARILQRLGDVSGGLTGRRVAELAGVPTSTSQRILAELEEIGLVEAREAGAARLYTVNRDHVLWDPVQRMFAAPSRIEQIIRASAAEIVGDAASVSLFGSTSRGHAGRASDVDIVVVWGDEIEPSDRATVLASIGERVSNATGNRAEIIDLSRAELRDLAEHDDPLIESWRAEAKTVVGSDLKRLIASVTA</sequence>
<dbReference type="GO" id="GO:0016779">
    <property type="term" value="F:nucleotidyltransferase activity"/>
    <property type="evidence" value="ECO:0007669"/>
    <property type="project" value="InterPro"/>
</dbReference>
<dbReference type="InterPro" id="IPR043519">
    <property type="entry name" value="NT_sf"/>
</dbReference>
<dbReference type="Pfam" id="PF09339">
    <property type="entry name" value="HTH_IclR"/>
    <property type="match status" value="1"/>
</dbReference>
<dbReference type="Gene3D" id="1.10.10.10">
    <property type="entry name" value="Winged helix-like DNA-binding domain superfamily/Winged helix DNA-binding domain"/>
    <property type="match status" value="1"/>
</dbReference>
<dbReference type="SUPFAM" id="SSF81301">
    <property type="entry name" value="Nucleotidyltransferase"/>
    <property type="match status" value="1"/>
</dbReference>
<name>A0A191WIU3_9MICO</name>
<dbReference type="InterPro" id="IPR036390">
    <property type="entry name" value="WH_DNA-bd_sf"/>
</dbReference>
<organism evidence="3 4">
    <name type="scientific">Agromyces aureus</name>
    <dbReference type="NCBI Taxonomy" id="453304"/>
    <lineage>
        <taxon>Bacteria</taxon>
        <taxon>Bacillati</taxon>
        <taxon>Actinomycetota</taxon>
        <taxon>Actinomycetes</taxon>
        <taxon>Micrococcales</taxon>
        <taxon>Microbacteriaceae</taxon>
        <taxon>Agromyces</taxon>
    </lineage>
</organism>
<dbReference type="GO" id="GO:0006355">
    <property type="term" value="P:regulation of DNA-templated transcription"/>
    <property type="evidence" value="ECO:0007669"/>
    <property type="project" value="InterPro"/>
</dbReference>
<evidence type="ECO:0000313" key="4">
    <source>
        <dbReference type="Proteomes" id="UP000078437"/>
    </source>
</evidence>
<dbReference type="CDD" id="cd00090">
    <property type="entry name" value="HTH_ARSR"/>
    <property type="match status" value="1"/>
</dbReference>
<accession>A0A191WIU3</accession>
<keyword evidence="4" id="KW-1185">Reference proteome</keyword>
<dbReference type="Proteomes" id="UP000078437">
    <property type="component" value="Chromosome"/>
</dbReference>
<dbReference type="STRING" id="453304.ATC03_16615"/>
<proteinExistence type="predicted"/>